<feature type="region of interest" description="Disordered" evidence="1">
    <location>
        <begin position="317"/>
        <end position="339"/>
    </location>
</feature>
<evidence type="ECO:0000313" key="3">
    <source>
        <dbReference type="EMBL" id="TGD96385.1"/>
    </source>
</evidence>
<dbReference type="InterPro" id="IPR036291">
    <property type="entry name" value="NAD(P)-bd_dom_sf"/>
</dbReference>
<dbReference type="InterPro" id="IPR016040">
    <property type="entry name" value="NAD(P)-bd_dom"/>
</dbReference>
<gene>
    <name evidence="3" type="ORF">EU555_23260</name>
</gene>
<keyword evidence="4" id="KW-1185">Reference proteome</keyword>
<organism evidence="3 4">
    <name type="scientific">Methylobacterium nonmethylotrophicum</name>
    <dbReference type="NCBI Taxonomy" id="1141884"/>
    <lineage>
        <taxon>Bacteria</taxon>
        <taxon>Pseudomonadati</taxon>
        <taxon>Pseudomonadota</taxon>
        <taxon>Alphaproteobacteria</taxon>
        <taxon>Hyphomicrobiales</taxon>
        <taxon>Methylobacteriaceae</taxon>
        <taxon>Methylobacterium</taxon>
    </lineage>
</organism>
<evidence type="ECO:0000259" key="2">
    <source>
        <dbReference type="Pfam" id="PF13460"/>
    </source>
</evidence>
<dbReference type="RefSeq" id="WP_135417608.1">
    <property type="nucleotide sequence ID" value="NZ_SRLB01000019.1"/>
</dbReference>
<dbReference type="SUPFAM" id="SSF51735">
    <property type="entry name" value="NAD(P)-binding Rossmann-fold domains"/>
    <property type="match status" value="1"/>
</dbReference>
<sequence length="339" mass="36603">MTTRTALVLGATGGVGGAVARRLMAEGWTVRAMHRDPERVRRAEDGLAWVRGDAMVAADVAAAAAGASLLVHAVNPPGYRDWDRLVLPMLDASIEAARAADARLLLPGNVYVYGRDAGPNPGADAPQTPRTAKGRIRIAMEARLRESGLRSLVVRAGDFFGPRTTGNSWFSAGLVRPGRPVRTVLAPGAPGIGHQWAYLPDVAETMVRLAAREAELPRFAAFNMDGHWDPDGRQMIAAIARAVGREVRVRRFPWGLLPLAAPFWPLAREIREMRYLWQEPLRMSNAELVGFLGAEPRTPLDRAVRETLAGLGCLPPGPGSVEEARGLSPRPAAMVTDRS</sequence>
<dbReference type="InterPro" id="IPR051783">
    <property type="entry name" value="NAD(P)-dependent_oxidoreduct"/>
</dbReference>
<accession>A0A4Z0NKH5</accession>
<evidence type="ECO:0000256" key="1">
    <source>
        <dbReference type="SAM" id="MobiDB-lite"/>
    </source>
</evidence>
<dbReference type="GO" id="GO:0005737">
    <property type="term" value="C:cytoplasm"/>
    <property type="evidence" value="ECO:0007669"/>
    <property type="project" value="TreeGrafter"/>
</dbReference>
<evidence type="ECO:0000313" key="4">
    <source>
        <dbReference type="Proteomes" id="UP000297535"/>
    </source>
</evidence>
<proteinExistence type="predicted"/>
<dbReference type="PANTHER" id="PTHR48079">
    <property type="entry name" value="PROTEIN YEEZ"/>
    <property type="match status" value="1"/>
</dbReference>
<reference evidence="3 4" key="1">
    <citation type="submission" date="2019-04" db="EMBL/GenBank/DDBJ databases">
        <authorList>
            <person name="Feng G."/>
            <person name="Zhu H."/>
        </authorList>
    </citation>
    <scope>NUCLEOTIDE SEQUENCE [LARGE SCALE GENOMIC DNA]</scope>
    <source>
        <strain evidence="3 4">6HR-1</strain>
    </source>
</reference>
<protein>
    <submittedName>
        <fullName evidence="3">NAD-dependent epimerase/dehydratase family protein</fullName>
    </submittedName>
</protein>
<dbReference type="Gene3D" id="3.40.50.720">
    <property type="entry name" value="NAD(P)-binding Rossmann-like Domain"/>
    <property type="match status" value="1"/>
</dbReference>
<feature type="domain" description="NAD(P)-binding" evidence="2">
    <location>
        <begin position="10"/>
        <end position="165"/>
    </location>
</feature>
<dbReference type="PANTHER" id="PTHR48079:SF6">
    <property type="entry name" value="NAD(P)-BINDING DOMAIN-CONTAINING PROTEIN-RELATED"/>
    <property type="match status" value="1"/>
</dbReference>
<name>A0A4Z0NKH5_9HYPH</name>
<dbReference type="OrthoDB" id="7170465at2"/>
<dbReference type="Proteomes" id="UP000297535">
    <property type="component" value="Unassembled WGS sequence"/>
</dbReference>
<dbReference type="AlphaFoldDB" id="A0A4Z0NKH5"/>
<comment type="caution">
    <text evidence="3">The sequence shown here is derived from an EMBL/GenBank/DDBJ whole genome shotgun (WGS) entry which is preliminary data.</text>
</comment>
<dbReference type="EMBL" id="SRLB01000019">
    <property type="protein sequence ID" value="TGD96385.1"/>
    <property type="molecule type" value="Genomic_DNA"/>
</dbReference>
<dbReference type="Pfam" id="PF13460">
    <property type="entry name" value="NAD_binding_10"/>
    <property type="match status" value="1"/>
</dbReference>
<dbReference type="GO" id="GO:0004029">
    <property type="term" value="F:aldehyde dehydrogenase (NAD+) activity"/>
    <property type="evidence" value="ECO:0007669"/>
    <property type="project" value="TreeGrafter"/>
</dbReference>